<sequence>MNIHILGICGKMTAPLAIALKKQGHFISGSDQDKIYPPFSTTLSQAKIPVNKLHPKPNLYIIGSAFKNQNKLNTEFESIKKSNIPYISATKYIAKHLIKPNSILVAGSYGKSSISAMLAFILKDSKHNPSYLFAAESLNKFPSLSFTDSDWSICEADESINGLDTQAKFLYYPIKYLILTSAQWEHKESYKTELDNFNAFKKLIINIPKDGLLIYNQLDTSINPLLKFTKCQAIPYTINKINHPFLFGAAFTNNFAAVKILCDYLKISTKKILEYKGLKNRLEIVANKKNIIFIDDFAQSAPRIQASISAIKNKYPKRPVKVILEPHASFLQYKSSITELFEPLINVSQIFLTKISFSKNKDKTTRISFADYKTIFGDKINYLPINSDLITTVISSLKPNDILIRFSSGGLDGQKSFHKIINFKT</sequence>
<evidence type="ECO:0000259" key="2">
    <source>
        <dbReference type="Pfam" id="PF08245"/>
    </source>
</evidence>
<reference evidence="3 4" key="1">
    <citation type="journal article" date="2016" name="Environ. Microbiol.">
        <title>Genomic resolution of a cold subsurface aquifer community provides metabolic insights for novel microbes adapted to high CO concentrations.</title>
        <authorList>
            <person name="Probst A.J."/>
            <person name="Castelle C.J."/>
            <person name="Singh A."/>
            <person name="Brown C.T."/>
            <person name="Anantharaman K."/>
            <person name="Sharon I."/>
            <person name="Hug L.A."/>
            <person name="Burstein D."/>
            <person name="Emerson J.B."/>
            <person name="Thomas B.C."/>
            <person name="Banfield J.F."/>
        </authorList>
    </citation>
    <scope>NUCLEOTIDE SEQUENCE [LARGE SCALE GENOMIC DNA]</scope>
    <source>
        <strain evidence="3">CG2_30_35_20</strain>
    </source>
</reference>
<comment type="caution">
    <text evidence="3">The sequence shown here is derived from an EMBL/GenBank/DDBJ whole genome shotgun (WGS) entry which is preliminary data.</text>
</comment>
<protein>
    <recommendedName>
        <fullName evidence="5">Mur ligase central domain-containing protein</fullName>
    </recommendedName>
</protein>
<dbReference type="PANTHER" id="PTHR43445">
    <property type="entry name" value="UDP-N-ACETYLMURAMATE--L-ALANINE LIGASE-RELATED"/>
    <property type="match status" value="1"/>
</dbReference>
<dbReference type="AlphaFoldDB" id="A0A1J5HRJ0"/>
<feature type="domain" description="Mur ligase N-terminal catalytic" evidence="1">
    <location>
        <begin position="2"/>
        <end position="96"/>
    </location>
</feature>
<dbReference type="GO" id="GO:0005524">
    <property type="term" value="F:ATP binding"/>
    <property type="evidence" value="ECO:0007669"/>
    <property type="project" value="InterPro"/>
</dbReference>
<dbReference type="Gene3D" id="3.40.50.720">
    <property type="entry name" value="NAD(P)-binding Rossmann-like Domain"/>
    <property type="match status" value="1"/>
</dbReference>
<gene>
    <name evidence="3" type="ORF">AUK05_01445</name>
</gene>
<dbReference type="Pfam" id="PF08245">
    <property type="entry name" value="Mur_ligase_M"/>
    <property type="match status" value="1"/>
</dbReference>
<dbReference type="InterPro" id="IPR036565">
    <property type="entry name" value="Mur-like_cat_sf"/>
</dbReference>
<dbReference type="InterPro" id="IPR000713">
    <property type="entry name" value="Mur_ligase_N"/>
</dbReference>
<dbReference type="Proteomes" id="UP000182344">
    <property type="component" value="Unassembled WGS sequence"/>
</dbReference>
<dbReference type="SUPFAM" id="SSF51984">
    <property type="entry name" value="MurCD N-terminal domain"/>
    <property type="match status" value="1"/>
</dbReference>
<name>A0A1J5HRJ0_9BACT</name>
<organism evidence="3 4">
    <name type="scientific">Candidatus Shapirobacteria bacterium CG2_30_35_20</name>
    <dbReference type="NCBI Taxonomy" id="1805376"/>
    <lineage>
        <taxon>Bacteria</taxon>
        <taxon>Candidatus Shapironibacteriota</taxon>
    </lineage>
</organism>
<dbReference type="EMBL" id="MNZO01000020">
    <property type="protein sequence ID" value="OIP87388.1"/>
    <property type="molecule type" value="Genomic_DNA"/>
</dbReference>
<dbReference type="STRING" id="1805376.AUK05_01445"/>
<feature type="domain" description="Mur ligase central" evidence="2">
    <location>
        <begin position="105"/>
        <end position="240"/>
    </location>
</feature>
<dbReference type="GO" id="GO:0016881">
    <property type="term" value="F:acid-amino acid ligase activity"/>
    <property type="evidence" value="ECO:0007669"/>
    <property type="project" value="InterPro"/>
</dbReference>
<dbReference type="SUPFAM" id="SSF53244">
    <property type="entry name" value="MurD-like peptide ligases, peptide-binding domain"/>
    <property type="match status" value="1"/>
</dbReference>
<evidence type="ECO:0000259" key="1">
    <source>
        <dbReference type="Pfam" id="PF01225"/>
    </source>
</evidence>
<dbReference type="InterPro" id="IPR036615">
    <property type="entry name" value="Mur_ligase_C_dom_sf"/>
</dbReference>
<proteinExistence type="predicted"/>
<dbReference type="SUPFAM" id="SSF53623">
    <property type="entry name" value="MurD-like peptide ligases, catalytic domain"/>
    <property type="match status" value="1"/>
</dbReference>
<evidence type="ECO:0008006" key="5">
    <source>
        <dbReference type="Google" id="ProtNLM"/>
    </source>
</evidence>
<dbReference type="Pfam" id="PF01225">
    <property type="entry name" value="Mur_ligase"/>
    <property type="match status" value="1"/>
</dbReference>
<dbReference type="InterPro" id="IPR013221">
    <property type="entry name" value="Mur_ligase_cen"/>
</dbReference>
<evidence type="ECO:0000313" key="3">
    <source>
        <dbReference type="EMBL" id="OIP87388.1"/>
    </source>
</evidence>
<accession>A0A1J5HRJ0</accession>
<evidence type="ECO:0000313" key="4">
    <source>
        <dbReference type="Proteomes" id="UP000182344"/>
    </source>
</evidence>
<dbReference type="Gene3D" id="3.90.190.20">
    <property type="entry name" value="Mur ligase, C-terminal domain"/>
    <property type="match status" value="1"/>
</dbReference>
<dbReference type="PANTHER" id="PTHR43445:SF5">
    <property type="entry name" value="UDP-N-ACETYLMURAMATE--L-ALANYL-GAMMA-D-GLUTAMYL-MESO-2,6-DIAMINOHEPTANDIOATE LIGASE"/>
    <property type="match status" value="1"/>
</dbReference>
<dbReference type="Gene3D" id="3.40.1190.10">
    <property type="entry name" value="Mur-like, catalytic domain"/>
    <property type="match status" value="1"/>
</dbReference>
<dbReference type="InterPro" id="IPR050061">
    <property type="entry name" value="MurCDEF_pg_biosynth"/>
</dbReference>